<gene>
    <name evidence="1" type="ORF">LTR37_010006</name>
</gene>
<accession>A0ACC3N832</accession>
<dbReference type="EMBL" id="JAUTXU010000080">
    <property type="protein sequence ID" value="KAK3710985.1"/>
    <property type="molecule type" value="Genomic_DNA"/>
</dbReference>
<name>A0ACC3N832_9PEZI</name>
<sequence>MKVNKQIIFDRVYNNTITFIIDLSTDKMSSQNMSPQMQAQIAQGPPYPPQTAGVGGAPTIAVDVGICVVLLVLYICSAAANMFIYQRNRRLDHFFLPSALLFGFSMARILTFTLRIVWSVDKQNVSLAIAANIFVNAGVLIVYIVNLLFAQRILRALQPRVGWHRGLRIFFTALYILIGCSLVLIIVLTVDSSYTLDPAIHSYAMWIQRGAILYLLLVVSIPFFIVALAFALPQPETTETFGHGSIRSKAIILLASTCLCTLIAGFKVGTTWSAPRPASNPAWFHSKPAFYCLLFVPELLILVLYTSTRMDLRFHVPNGSSKRQSYAVQERRGSENDIEEADSELEKRKDSELASATA</sequence>
<reference evidence="1" key="1">
    <citation type="submission" date="2023-07" db="EMBL/GenBank/DDBJ databases">
        <title>Black Yeasts Isolated from many extreme environments.</title>
        <authorList>
            <person name="Coleine C."/>
            <person name="Stajich J.E."/>
            <person name="Selbmann L."/>
        </authorList>
    </citation>
    <scope>NUCLEOTIDE SEQUENCE</scope>
    <source>
        <strain evidence="1">CCFEE 5714</strain>
    </source>
</reference>
<organism evidence="1 2">
    <name type="scientific">Vermiconidia calcicola</name>
    <dbReference type="NCBI Taxonomy" id="1690605"/>
    <lineage>
        <taxon>Eukaryota</taxon>
        <taxon>Fungi</taxon>
        <taxon>Dikarya</taxon>
        <taxon>Ascomycota</taxon>
        <taxon>Pezizomycotina</taxon>
        <taxon>Dothideomycetes</taxon>
        <taxon>Dothideomycetidae</taxon>
        <taxon>Mycosphaerellales</taxon>
        <taxon>Extremaceae</taxon>
        <taxon>Vermiconidia</taxon>
    </lineage>
</organism>
<evidence type="ECO:0000313" key="2">
    <source>
        <dbReference type="Proteomes" id="UP001281147"/>
    </source>
</evidence>
<protein>
    <submittedName>
        <fullName evidence="1">Uncharacterized protein</fullName>
    </submittedName>
</protein>
<proteinExistence type="predicted"/>
<comment type="caution">
    <text evidence="1">The sequence shown here is derived from an EMBL/GenBank/DDBJ whole genome shotgun (WGS) entry which is preliminary data.</text>
</comment>
<keyword evidence="2" id="KW-1185">Reference proteome</keyword>
<dbReference type="Proteomes" id="UP001281147">
    <property type="component" value="Unassembled WGS sequence"/>
</dbReference>
<evidence type="ECO:0000313" key="1">
    <source>
        <dbReference type="EMBL" id="KAK3710985.1"/>
    </source>
</evidence>